<dbReference type="GO" id="GO:0015833">
    <property type="term" value="P:peptide transport"/>
    <property type="evidence" value="ECO:0007669"/>
    <property type="project" value="TreeGrafter"/>
</dbReference>
<dbReference type="Gene3D" id="3.10.105.10">
    <property type="entry name" value="Dipeptide-binding Protein, Domain 3"/>
    <property type="match status" value="1"/>
</dbReference>
<dbReference type="Gene3D" id="3.40.190.10">
    <property type="entry name" value="Periplasmic binding protein-like II"/>
    <property type="match status" value="1"/>
</dbReference>
<evidence type="ECO:0000313" key="2">
    <source>
        <dbReference type="EMBL" id="QDV47744.1"/>
    </source>
</evidence>
<dbReference type="InterPro" id="IPR000914">
    <property type="entry name" value="SBP_5_dom"/>
</dbReference>
<accession>A0A518I3U3</accession>
<name>A0A518I3U3_9BACT</name>
<dbReference type="OrthoDB" id="281192at2"/>
<dbReference type="RefSeq" id="WP_145391810.1">
    <property type="nucleotide sequence ID" value="NZ_CP037423.1"/>
</dbReference>
<reference evidence="2 3" key="1">
    <citation type="submission" date="2019-03" db="EMBL/GenBank/DDBJ databases">
        <title>Deep-cultivation of Planctomycetes and their phenomic and genomic characterization uncovers novel biology.</title>
        <authorList>
            <person name="Wiegand S."/>
            <person name="Jogler M."/>
            <person name="Boedeker C."/>
            <person name="Pinto D."/>
            <person name="Vollmers J."/>
            <person name="Rivas-Marin E."/>
            <person name="Kohn T."/>
            <person name="Peeters S.H."/>
            <person name="Heuer A."/>
            <person name="Rast P."/>
            <person name="Oberbeckmann S."/>
            <person name="Bunk B."/>
            <person name="Jeske O."/>
            <person name="Meyerdierks A."/>
            <person name="Storesund J.E."/>
            <person name="Kallscheuer N."/>
            <person name="Luecker S."/>
            <person name="Lage O.M."/>
            <person name="Pohl T."/>
            <person name="Merkel B.J."/>
            <person name="Hornburger P."/>
            <person name="Mueller R.-W."/>
            <person name="Bruemmer F."/>
            <person name="Labrenz M."/>
            <person name="Spormann A.M."/>
            <person name="Op den Camp H."/>
            <person name="Overmann J."/>
            <person name="Amann R."/>
            <person name="Jetten M.S.M."/>
            <person name="Mascher T."/>
            <person name="Medema M.H."/>
            <person name="Devos D.P."/>
            <person name="Kaster A.-K."/>
            <person name="Ovreas L."/>
            <person name="Rohde M."/>
            <person name="Galperin M.Y."/>
            <person name="Jogler C."/>
        </authorList>
    </citation>
    <scope>NUCLEOTIDE SEQUENCE [LARGE SCALE GENOMIC DNA]</scope>
    <source>
        <strain evidence="2 3">Enr13</strain>
    </source>
</reference>
<keyword evidence="3" id="KW-1185">Reference proteome</keyword>
<dbReference type="EMBL" id="CP037423">
    <property type="protein sequence ID" value="QDV47744.1"/>
    <property type="molecule type" value="Genomic_DNA"/>
</dbReference>
<dbReference type="Pfam" id="PF00496">
    <property type="entry name" value="SBP_bac_5"/>
    <property type="match status" value="1"/>
</dbReference>
<evidence type="ECO:0000259" key="1">
    <source>
        <dbReference type="Pfam" id="PF00496"/>
    </source>
</evidence>
<dbReference type="SUPFAM" id="SSF53850">
    <property type="entry name" value="Periplasmic binding protein-like II"/>
    <property type="match status" value="1"/>
</dbReference>
<dbReference type="AlphaFoldDB" id="A0A518I3U3"/>
<dbReference type="KEGG" id="snep:Enr13x_76560"/>
<gene>
    <name evidence="2" type="ORF">Enr13x_76560</name>
</gene>
<protein>
    <submittedName>
        <fullName evidence="2">Bacterial extracellular solute-binding protein</fullName>
    </submittedName>
</protein>
<dbReference type="PANTHER" id="PTHR30290">
    <property type="entry name" value="PERIPLASMIC BINDING COMPONENT OF ABC TRANSPORTER"/>
    <property type="match status" value="1"/>
</dbReference>
<dbReference type="GO" id="GO:1904680">
    <property type="term" value="F:peptide transmembrane transporter activity"/>
    <property type="evidence" value="ECO:0007669"/>
    <property type="project" value="TreeGrafter"/>
</dbReference>
<sequence length="789" mass="89289" precursor="true">MKFQFQATFRVLPRSLGALAVTLFGLVAFGPNRPAQAQLLTYAESGKPEDSGLGLLQEDPHDIIYFTEKSGGGWVKCQLLPFRDMPTTRRGALRFSILGFELDEFVAKWTDVERIDFWEKRLERETASRIANEDFVGAYPFLSILIRDYPRRPGLKALRSEFLWRNAIQRASGSQRAESLAMLEELFRYDPQYNQAQVLKAISLTTGTLMQSLVDEGDLDNAQQLLARLEEDYGRFDLPAISKWEGEFLRMAQEKQTEAIEAVKQKDFRSARKLARESLYLKPDIEGGRELVRKIDEAYPLVSVGVLQAARVYDPVRLDNWAARRAGRLLYRTMFEIQGAAPEGGEYDFIFGSAETTPDRQVLELSIDTAKLPNPLNRIEVDFLADQLARRAMPESETYFSPWAASVTGIGIDGPQRIECVLRRPHVLPTCLLQINVDASWFGGEKDGPTGDYFIDVIEDNQTRFKLTEDARRASGDSGKPREIVEIRCDTGSDSVSKLLSGEIDVLDQLFPADAIKLKERRDVKVVEYPLPTIHMLVPCSDHQFVADKNFRRALLYGINREDILKGELLENHESLGCRVLSGPFPAGLSQDDPLGYGYDTSILPRRFEPSLAQLLVSLSQNLKAAEAERKGEPEPKLRTVRLAFPSDNLSRVACEAIRSQWELIGLDIELVELPVGRTYPEPDTADLVYVSCAIWEPIIDARRLLGPRGLARSEDQLIGLGLRRLEEARNWKEVRDRLLVLHSISHHELPVLPLWQMVDSFAYRTNLIGMGNNIVSLYQNAGNWRLEF</sequence>
<dbReference type="InterPro" id="IPR039424">
    <property type="entry name" value="SBP_5"/>
</dbReference>
<organism evidence="2 3">
    <name type="scientific">Stieleria neptunia</name>
    <dbReference type="NCBI Taxonomy" id="2527979"/>
    <lineage>
        <taxon>Bacteria</taxon>
        <taxon>Pseudomonadati</taxon>
        <taxon>Planctomycetota</taxon>
        <taxon>Planctomycetia</taxon>
        <taxon>Pirellulales</taxon>
        <taxon>Pirellulaceae</taxon>
        <taxon>Stieleria</taxon>
    </lineage>
</organism>
<evidence type="ECO:0000313" key="3">
    <source>
        <dbReference type="Proteomes" id="UP000319004"/>
    </source>
</evidence>
<proteinExistence type="predicted"/>
<dbReference type="Proteomes" id="UP000319004">
    <property type="component" value="Chromosome"/>
</dbReference>
<feature type="domain" description="Solute-binding protein family 5" evidence="1">
    <location>
        <begin position="492"/>
        <end position="675"/>
    </location>
</feature>
<dbReference type="PANTHER" id="PTHR30290:SF83">
    <property type="entry name" value="ABC TRANSPORTER SUBSTRATE-BINDING PROTEIN"/>
    <property type="match status" value="1"/>
</dbReference>